<dbReference type="KEGG" id="taer:GT409_09110"/>
<keyword evidence="2 3" id="KW-0175">Coiled coil</keyword>
<evidence type="ECO:0000256" key="1">
    <source>
        <dbReference type="ARBA" id="ARBA00004196"/>
    </source>
</evidence>
<sequence length="489" mass="55454">MMRGSVRPYMCCLFALSLLCGCGKKKDSDKQLDQVYEVTRGSFNIVISANGTLDAIKRYNIEAPPVSKKGLDIIEAVEDQTPLKKGDLIVAFSDENYLDELESQEIKIEEGEKNLMLVEQDYQMKTADSVSLIKKATDTRRDCVEDLEKYINEDAPLQKKNLQLAVEDARIRVEEEKENLASLKEDLLTASMGDEAARTKIEDQIETSKEKIEDLEAGEEKAIYNLRMFKQYTYPQKSRQLEQNLVKAEMDLQKQLVNATSQRIQLERKIDSQKQVLKTQRKQREDLLENIAMLKVTAPVDGVVSYGNPDPRRRNQQQKDITVGTSMRPSELIGTIPDLSRLVVNLDVPEAVRSKIDIGMRAEMRIKALPNVRLSGEVTKIADMASHLNFWDRTSPKIYPTVISLDEHNAALRPGMSVEVDMISEEVHDVVFVPVEALFAKEGSIYCRVHKSMRSEERNVKIGRSSSSFVEITEGLEPGEKVLLIREEL</sequence>
<proteinExistence type="predicted"/>
<accession>A0A6P1M442</accession>
<evidence type="ECO:0000313" key="7">
    <source>
        <dbReference type="Proteomes" id="UP000464954"/>
    </source>
</evidence>
<dbReference type="Gene3D" id="2.40.420.20">
    <property type="match status" value="1"/>
</dbReference>
<dbReference type="Pfam" id="PF25954">
    <property type="entry name" value="Beta-barrel_RND_2"/>
    <property type="match status" value="1"/>
</dbReference>
<gene>
    <name evidence="6" type="ORF">GT409_09110</name>
</gene>
<evidence type="ECO:0000313" key="6">
    <source>
        <dbReference type="EMBL" id="QHI69609.1"/>
    </source>
</evidence>
<dbReference type="PANTHER" id="PTHR32347:SF23">
    <property type="entry name" value="BLL5650 PROTEIN"/>
    <property type="match status" value="1"/>
</dbReference>
<dbReference type="Proteomes" id="UP000464954">
    <property type="component" value="Chromosome"/>
</dbReference>
<dbReference type="InterPro" id="IPR050465">
    <property type="entry name" value="UPF0194_transport"/>
</dbReference>
<dbReference type="PANTHER" id="PTHR32347">
    <property type="entry name" value="EFFLUX SYSTEM COMPONENT YKNX-RELATED"/>
    <property type="match status" value="1"/>
</dbReference>
<dbReference type="GO" id="GO:0030313">
    <property type="term" value="C:cell envelope"/>
    <property type="evidence" value="ECO:0007669"/>
    <property type="project" value="UniProtKB-SubCell"/>
</dbReference>
<keyword evidence="7" id="KW-1185">Reference proteome</keyword>
<dbReference type="Pfam" id="PF25967">
    <property type="entry name" value="RND-MFP_C"/>
    <property type="match status" value="1"/>
</dbReference>
<protein>
    <submittedName>
        <fullName evidence="6">HlyD family efflux transporter periplasmic adaptor subunit</fullName>
    </submittedName>
</protein>
<evidence type="ECO:0000259" key="5">
    <source>
        <dbReference type="Pfam" id="PF25967"/>
    </source>
</evidence>
<comment type="subcellular location">
    <subcellularLocation>
        <location evidence="1">Cell envelope</location>
    </subcellularLocation>
</comment>
<organism evidence="6 7">
    <name type="scientific">Tichowtungia aerotolerans</name>
    <dbReference type="NCBI Taxonomy" id="2697043"/>
    <lineage>
        <taxon>Bacteria</taxon>
        <taxon>Pseudomonadati</taxon>
        <taxon>Kiritimatiellota</taxon>
        <taxon>Tichowtungiia</taxon>
        <taxon>Tichowtungiales</taxon>
        <taxon>Tichowtungiaceae</taxon>
        <taxon>Tichowtungia</taxon>
    </lineage>
</organism>
<feature type="domain" description="CusB-like beta-barrel" evidence="4">
    <location>
        <begin position="344"/>
        <end position="424"/>
    </location>
</feature>
<dbReference type="InterPro" id="IPR058792">
    <property type="entry name" value="Beta-barrel_RND_2"/>
</dbReference>
<dbReference type="Gene3D" id="2.40.30.170">
    <property type="match status" value="1"/>
</dbReference>
<dbReference type="AlphaFoldDB" id="A0A6P1M442"/>
<feature type="domain" description="Multidrug resistance protein MdtA-like C-terminal permuted SH3" evidence="5">
    <location>
        <begin position="429"/>
        <end position="483"/>
    </location>
</feature>
<dbReference type="InterPro" id="IPR058627">
    <property type="entry name" value="MdtA-like_C"/>
</dbReference>
<evidence type="ECO:0000259" key="4">
    <source>
        <dbReference type="Pfam" id="PF25954"/>
    </source>
</evidence>
<evidence type="ECO:0000256" key="2">
    <source>
        <dbReference type="ARBA" id="ARBA00023054"/>
    </source>
</evidence>
<dbReference type="EMBL" id="CP047593">
    <property type="protein sequence ID" value="QHI69609.1"/>
    <property type="molecule type" value="Genomic_DNA"/>
</dbReference>
<evidence type="ECO:0000256" key="3">
    <source>
        <dbReference type="SAM" id="Coils"/>
    </source>
</evidence>
<feature type="coiled-coil region" evidence="3">
    <location>
        <begin position="94"/>
        <end position="297"/>
    </location>
</feature>
<dbReference type="RefSeq" id="WP_160628791.1">
    <property type="nucleotide sequence ID" value="NZ_CP047593.1"/>
</dbReference>
<name>A0A6P1M442_9BACT</name>
<dbReference type="PROSITE" id="PS51257">
    <property type="entry name" value="PROKAR_LIPOPROTEIN"/>
    <property type="match status" value="1"/>
</dbReference>
<reference evidence="6 7" key="1">
    <citation type="submission" date="2020-01" db="EMBL/GenBank/DDBJ databases">
        <title>Ponticoccus aerotolerans gen. nov., sp. nov., an anaerobic bacterium and proposal of Ponticoccusceae fam. nov., Ponticoccusles ord. nov. and Ponticoccuse classis nov. in the phylum Kiritimatiellaeota.</title>
        <authorList>
            <person name="Zhou L.Y."/>
            <person name="Du Z.J."/>
        </authorList>
    </citation>
    <scope>NUCLEOTIDE SEQUENCE [LARGE SCALE GENOMIC DNA]</scope>
    <source>
        <strain evidence="6 7">S-5007</strain>
    </source>
</reference>